<dbReference type="Pfam" id="PF00030">
    <property type="entry name" value="Crystall"/>
    <property type="match status" value="2"/>
</dbReference>
<reference evidence="6 7" key="1">
    <citation type="submission" date="2024-06" db="EMBL/GenBank/DDBJ databases">
        <authorList>
            <person name="Pan Q."/>
            <person name="Wen M."/>
            <person name="Jouanno E."/>
            <person name="Zahm M."/>
            <person name="Klopp C."/>
            <person name="Cabau C."/>
            <person name="Louis A."/>
            <person name="Berthelot C."/>
            <person name="Parey E."/>
            <person name="Roest Crollius H."/>
            <person name="Montfort J."/>
            <person name="Robinson-Rechavi M."/>
            <person name="Bouchez O."/>
            <person name="Lampietro C."/>
            <person name="Lopez Roques C."/>
            <person name="Donnadieu C."/>
            <person name="Postlethwait J."/>
            <person name="Bobe J."/>
            <person name="Verreycken H."/>
            <person name="Guiguen Y."/>
        </authorList>
    </citation>
    <scope>NUCLEOTIDE SEQUENCE [LARGE SCALE GENOMIC DNA]</scope>
    <source>
        <strain evidence="6">Up_M1</strain>
        <tissue evidence="6">Testis</tissue>
    </source>
</reference>
<name>A0ABD0W021_UMBPY</name>
<keyword evidence="4" id="KW-0677">Repeat</keyword>
<comment type="function">
    <text evidence="1">Crystallins are the dominant structural components of the vertebrate eye lens.</text>
</comment>
<feature type="domain" description="Beta/gamma crystallin 'Greek key'" evidence="5">
    <location>
        <begin position="125"/>
        <end position="163"/>
    </location>
</feature>
<feature type="domain" description="Beta/gamma crystallin 'Greek key'" evidence="5">
    <location>
        <begin position="251"/>
        <end position="288"/>
    </location>
</feature>
<accession>A0ABD0W021</accession>
<dbReference type="InterPro" id="IPR011024">
    <property type="entry name" value="G_crystallin-like"/>
</dbReference>
<dbReference type="PANTHER" id="PTHR11818">
    <property type="entry name" value="BETA/GAMMA CRYSTALLIN"/>
    <property type="match status" value="1"/>
</dbReference>
<dbReference type="PANTHER" id="PTHR11818:SF62">
    <property type="entry name" value="CRYGM2B PROTEIN-RELATED"/>
    <property type="match status" value="1"/>
</dbReference>
<comment type="caution">
    <text evidence="6">The sequence shown here is derived from an EMBL/GenBank/DDBJ whole genome shotgun (WGS) entry which is preliminary data.</text>
</comment>
<evidence type="ECO:0000256" key="1">
    <source>
        <dbReference type="ARBA" id="ARBA00003689"/>
    </source>
</evidence>
<evidence type="ECO:0000259" key="5">
    <source>
        <dbReference type="PROSITE" id="PS50915"/>
    </source>
</evidence>
<comment type="similarity">
    <text evidence="2">Belongs to the beta/gamma-crystallin family.</text>
</comment>
<dbReference type="PROSITE" id="PS50915">
    <property type="entry name" value="CRYSTALLIN_BETA_GAMMA"/>
    <property type="match status" value="3"/>
</dbReference>
<feature type="domain" description="Beta/gamma crystallin 'Greek key'" evidence="5">
    <location>
        <begin position="164"/>
        <end position="204"/>
    </location>
</feature>
<evidence type="ECO:0000256" key="3">
    <source>
        <dbReference type="ARBA" id="ARBA00022613"/>
    </source>
</evidence>
<evidence type="ECO:0000313" key="6">
    <source>
        <dbReference type="EMBL" id="KAL0963226.1"/>
    </source>
</evidence>
<dbReference type="InterPro" id="IPR050252">
    <property type="entry name" value="Beta/Gamma-Crystallin"/>
</dbReference>
<dbReference type="Gene3D" id="2.60.20.10">
    <property type="entry name" value="Crystallins"/>
    <property type="match status" value="2"/>
</dbReference>
<dbReference type="PRINTS" id="PR01367">
    <property type="entry name" value="BGCRYSTALLIN"/>
</dbReference>
<evidence type="ECO:0000256" key="2">
    <source>
        <dbReference type="ARBA" id="ARBA00009646"/>
    </source>
</evidence>
<dbReference type="EMBL" id="JAGEUA010000011">
    <property type="protein sequence ID" value="KAL0963226.1"/>
    <property type="molecule type" value="Genomic_DNA"/>
</dbReference>
<dbReference type="FunFam" id="2.60.20.10:FF:000003">
    <property type="entry name" value="Crystallin gamma S"/>
    <property type="match status" value="1"/>
</dbReference>
<evidence type="ECO:0000256" key="4">
    <source>
        <dbReference type="ARBA" id="ARBA00022737"/>
    </source>
</evidence>
<dbReference type="AlphaFoldDB" id="A0ABD0W021"/>
<dbReference type="InterPro" id="IPR001064">
    <property type="entry name" value="Beta/gamma_crystallin"/>
</dbReference>
<keyword evidence="7" id="KW-1185">Reference proteome</keyword>
<dbReference type="SUPFAM" id="SSF49695">
    <property type="entry name" value="gamma-Crystallin-like"/>
    <property type="match status" value="1"/>
</dbReference>
<dbReference type="Proteomes" id="UP001557470">
    <property type="component" value="Unassembled WGS sequence"/>
</dbReference>
<organism evidence="6 7">
    <name type="scientific">Umbra pygmaea</name>
    <name type="common">Eastern mudminnow</name>
    <dbReference type="NCBI Taxonomy" id="75934"/>
    <lineage>
        <taxon>Eukaryota</taxon>
        <taxon>Metazoa</taxon>
        <taxon>Chordata</taxon>
        <taxon>Craniata</taxon>
        <taxon>Vertebrata</taxon>
        <taxon>Euteleostomi</taxon>
        <taxon>Actinopterygii</taxon>
        <taxon>Neopterygii</taxon>
        <taxon>Teleostei</taxon>
        <taxon>Protacanthopterygii</taxon>
        <taxon>Esociformes</taxon>
        <taxon>Umbridae</taxon>
        <taxon>Umbra</taxon>
    </lineage>
</organism>
<proteinExistence type="inferred from homology"/>
<dbReference type="FunFam" id="2.60.20.10:FF:000001">
    <property type="entry name" value="Crystallin gamma S"/>
    <property type="match status" value="1"/>
</dbReference>
<protein>
    <recommendedName>
        <fullName evidence="5">Beta/gamma crystallin 'Greek key' domain-containing protein</fullName>
    </recommendedName>
</protein>
<dbReference type="GO" id="GO:0005212">
    <property type="term" value="F:structural constituent of eye lens"/>
    <property type="evidence" value="ECO:0007669"/>
    <property type="project" value="UniProtKB-KW"/>
</dbReference>
<keyword evidence="3" id="KW-0273">Eye lens protein</keyword>
<sequence>MPEKRRKKWLANLRLRSGVEESKMPVCAVITSSKAWCEHYPTICKMDMLHGCPSQSAGHNIMWSVCVQDELSRLCQASREETSGADTDDWIECTTCSKWLRNSHLHVSFLFWVSHVKPTSHLEDHKITFYEDRNFQGRSWNCSSDCNDMSSYLSRFQSCRVESGCWMMYDRNNYMGNQYFMKRGEYSDFSQFGMSDYRSCRMIPMHRGNYRMRIYERENFGGQMYEIMDDCDSIMDRYRMSSCMSCNVMEGHWLMYEQPHFRGRMMYMRPGEFRNFNMGGMSGMRFMSMRRVMDSWY</sequence>
<dbReference type="SMART" id="SM00247">
    <property type="entry name" value="XTALbg"/>
    <property type="match status" value="2"/>
</dbReference>
<evidence type="ECO:0000313" key="7">
    <source>
        <dbReference type="Proteomes" id="UP001557470"/>
    </source>
</evidence>
<gene>
    <name evidence="6" type="ORF">UPYG_G00351390</name>
</gene>